<reference evidence="1" key="1">
    <citation type="submission" date="2020-10" db="EMBL/GenBank/DDBJ databases">
        <authorList>
            <person name="Gilroy R."/>
        </authorList>
    </citation>
    <scope>NUCLEOTIDE SEQUENCE</scope>
    <source>
        <strain evidence="1">ChiW3-316</strain>
    </source>
</reference>
<evidence type="ECO:0000313" key="2">
    <source>
        <dbReference type="Proteomes" id="UP000824107"/>
    </source>
</evidence>
<evidence type="ECO:0000313" key="1">
    <source>
        <dbReference type="EMBL" id="HIU53440.1"/>
    </source>
</evidence>
<gene>
    <name evidence="1" type="ORF">IAD20_05110</name>
</gene>
<organism evidence="1 2">
    <name type="scientific">Candidatus Scatocola faecipullorum</name>
    <dbReference type="NCBI Taxonomy" id="2840917"/>
    <lineage>
        <taxon>Bacteria</taxon>
        <taxon>Pseudomonadati</taxon>
        <taxon>Pseudomonadota</taxon>
        <taxon>Alphaproteobacteria</taxon>
        <taxon>Rhodospirillales</taxon>
        <taxon>Rhodospirillaceae</taxon>
        <taxon>Rhodospirillaceae incertae sedis</taxon>
        <taxon>Candidatus Scatocola</taxon>
    </lineage>
</organism>
<protein>
    <submittedName>
        <fullName evidence="1">Uncharacterized protein</fullName>
    </submittedName>
</protein>
<dbReference type="Proteomes" id="UP000824107">
    <property type="component" value="Unassembled WGS sequence"/>
</dbReference>
<sequence>MDIRREKQIIAAIAKEFQNQNNTLKIPVPADEVEQTAVDLADSLSMKLFIHSGRNGEAAFIGRRKICLKLKQELGGSIKRRGVYTVWSGINRANRALDIINAALQEEIDATRKKNR</sequence>
<dbReference type="AlphaFoldDB" id="A0A9D1M429"/>
<dbReference type="EMBL" id="DVNC01000032">
    <property type="protein sequence ID" value="HIU53440.1"/>
    <property type="molecule type" value="Genomic_DNA"/>
</dbReference>
<reference evidence="1" key="2">
    <citation type="journal article" date="2021" name="PeerJ">
        <title>Extensive microbial diversity within the chicken gut microbiome revealed by metagenomics and culture.</title>
        <authorList>
            <person name="Gilroy R."/>
            <person name="Ravi A."/>
            <person name="Getino M."/>
            <person name="Pursley I."/>
            <person name="Horton D.L."/>
            <person name="Alikhan N.F."/>
            <person name="Baker D."/>
            <person name="Gharbi K."/>
            <person name="Hall N."/>
            <person name="Watson M."/>
            <person name="Adriaenssens E.M."/>
            <person name="Foster-Nyarko E."/>
            <person name="Jarju S."/>
            <person name="Secka A."/>
            <person name="Antonio M."/>
            <person name="Oren A."/>
            <person name="Chaudhuri R.R."/>
            <person name="La Ragione R."/>
            <person name="Hildebrand F."/>
            <person name="Pallen M.J."/>
        </authorList>
    </citation>
    <scope>NUCLEOTIDE SEQUENCE</scope>
    <source>
        <strain evidence="1">ChiW3-316</strain>
    </source>
</reference>
<proteinExistence type="predicted"/>
<name>A0A9D1M429_9PROT</name>
<accession>A0A9D1M429</accession>
<comment type="caution">
    <text evidence="1">The sequence shown here is derived from an EMBL/GenBank/DDBJ whole genome shotgun (WGS) entry which is preliminary data.</text>
</comment>